<evidence type="ECO:0000313" key="6">
    <source>
        <dbReference type="EMBL" id="MBC9225833.1"/>
    </source>
</evidence>
<evidence type="ECO:0000256" key="1">
    <source>
        <dbReference type="ARBA" id="ARBA00023015"/>
    </source>
</evidence>
<accession>A0A8I0K0I6</accession>
<dbReference type="PRINTS" id="PR00455">
    <property type="entry name" value="HTHTETR"/>
</dbReference>
<keyword evidence="1" id="KW-0805">Transcription regulation</keyword>
<evidence type="ECO:0000313" key="7">
    <source>
        <dbReference type="EMBL" id="QNL95111.1"/>
    </source>
</evidence>
<evidence type="ECO:0000256" key="4">
    <source>
        <dbReference type="PROSITE-ProRule" id="PRU00335"/>
    </source>
</evidence>
<evidence type="ECO:0000256" key="3">
    <source>
        <dbReference type="ARBA" id="ARBA00023163"/>
    </source>
</evidence>
<feature type="DNA-binding region" description="H-T-H motif" evidence="4">
    <location>
        <begin position="37"/>
        <end position="56"/>
    </location>
</feature>
<dbReference type="SUPFAM" id="SSF46689">
    <property type="entry name" value="Homeodomain-like"/>
    <property type="match status" value="1"/>
</dbReference>
<dbReference type="PANTHER" id="PTHR30055">
    <property type="entry name" value="HTH-TYPE TRANSCRIPTIONAL REGULATOR RUTR"/>
    <property type="match status" value="1"/>
</dbReference>
<dbReference type="PANTHER" id="PTHR30055:SF234">
    <property type="entry name" value="HTH-TYPE TRANSCRIPTIONAL REGULATOR BETI"/>
    <property type="match status" value="1"/>
</dbReference>
<evidence type="ECO:0000313" key="8">
    <source>
        <dbReference type="Proteomes" id="UP000515871"/>
    </source>
</evidence>
<sequence>MSVERGPKRRMSAALRRAQITDSARRVFSEKGYAATRTREIAAEAGVNEAMLYRHFPSKEELFEASVLESIDAAMIGANANARSISRDLAGSSTEIQDGIRRFFTDLADLAVELGPLIGATAFGPDSPVRSKLVERLDALFDVATTITVNGIPDLMKDEVDVRLAHEQIFGSLWFAAEMARWTGRPFDREAVLDQVLLTIYGGVIRLPEDEQPVSV</sequence>
<keyword evidence="8" id="KW-1185">Reference proteome</keyword>
<evidence type="ECO:0000259" key="5">
    <source>
        <dbReference type="PROSITE" id="PS50977"/>
    </source>
</evidence>
<dbReference type="InterPro" id="IPR001647">
    <property type="entry name" value="HTH_TetR"/>
</dbReference>
<dbReference type="GO" id="GO:0000976">
    <property type="term" value="F:transcription cis-regulatory region binding"/>
    <property type="evidence" value="ECO:0007669"/>
    <property type="project" value="TreeGrafter"/>
</dbReference>
<organism evidence="6 9">
    <name type="scientific">Aeromicrobium senzhongii</name>
    <dbReference type="NCBI Taxonomy" id="2663859"/>
    <lineage>
        <taxon>Bacteria</taxon>
        <taxon>Bacillati</taxon>
        <taxon>Actinomycetota</taxon>
        <taxon>Actinomycetes</taxon>
        <taxon>Propionibacteriales</taxon>
        <taxon>Nocardioidaceae</taxon>
        <taxon>Aeromicrobium</taxon>
    </lineage>
</organism>
<dbReference type="AlphaFoldDB" id="A0A8I0K0I6"/>
<dbReference type="Pfam" id="PF00440">
    <property type="entry name" value="TetR_N"/>
    <property type="match status" value="1"/>
</dbReference>
<dbReference type="InterPro" id="IPR050109">
    <property type="entry name" value="HTH-type_TetR-like_transc_reg"/>
</dbReference>
<protein>
    <submittedName>
        <fullName evidence="6">TetR/AcrR family transcriptional regulator</fullName>
    </submittedName>
</protein>
<dbReference type="InterPro" id="IPR009057">
    <property type="entry name" value="Homeodomain-like_sf"/>
</dbReference>
<keyword evidence="2 4" id="KW-0238">DNA-binding</keyword>
<dbReference type="EMBL" id="CP060587">
    <property type="protein sequence ID" value="QNL95111.1"/>
    <property type="molecule type" value="Genomic_DNA"/>
</dbReference>
<gene>
    <name evidence="7" type="ORF">H9L21_03985</name>
    <name evidence="6" type="ORF">IBG24_05850</name>
</gene>
<evidence type="ECO:0000313" key="9">
    <source>
        <dbReference type="Proteomes" id="UP000620591"/>
    </source>
</evidence>
<dbReference type="Proteomes" id="UP000515871">
    <property type="component" value="Chromosome"/>
</dbReference>
<dbReference type="RefSeq" id="WP_154595590.1">
    <property type="nucleotide sequence ID" value="NZ_CP060587.1"/>
</dbReference>
<dbReference type="Gene3D" id="1.10.357.10">
    <property type="entry name" value="Tetracycline Repressor, domain 2"/>
    <property type="match status" value="1"/>
</dbReference>
<dbReference type="EMBL" id="JACTVM010000001">
    <property type="protein sequence ID" value="MBC9225833.1"/>
    <property type="molecule type" value="Genomic_DNA"/>
</dbReference>
<reference evidence="6" key="1">
    <citation type="submission" date="2020-09" db="EMBL/GenBank/DDBJ databases">
        <title>Novel species in genus Aeromicrobium.</title>
        <authorList>
            <person name="Zhang G."/>
        </authorList>
    </citation>
    <scope>NUCLEOTIDE SEQUENCE</scope>
    <source>
        <strain evidence="8">zg-629</strain>
        <strain evidence="7">Zg-629</strain>
        <strain evidence="6">Zg-636</strain>
    </source>
</reference>
<feature type="domain" description="HTH tetR-type" evidence="5">
    <location>
        <begin position="14"/>
        <end position="74"/>
    </location>
</feature>
<dbReference type="GO" id="GO:0003700">
    <property type="term" value="F:DNA-binding transcription factor activity"/>
    <property type="evidence" value="ECO:0007669"/>
    <property type="project" value="TreeGrafter"/>
</dbReference>
<keyword evidence="3" id="KW-0804">Transcription</keyword>
<dbReference type="Gene3D" id="1.10.10.60">
    <property type="entry name" value="Homeodomain-like"/>
    <property type="match status" value="1"/>
</dbReference>
<proteinExistence type="predicted"/>
<name>A0A8I0K0I6_9ACTN</name>
<evidence type="ECO:0000256" key="2">
    <source>
        <dbReference type="ARBA" id="ARBA00023125"/>
    </source>
</evidence>
<dbReference type="Proteomes" id="UP000620591">
    <property type="component" value="Unassembled WGS sequence"/>
</dbReference>
<dbReference type="PROSITE" id="PS50977">
    <property type="entry name" value="HTH_TETR_2"/>
    <property type="match status" value="1"/>
</dbReference>